<evidence type="ECO:0000256" key="1">
    <source>
        <dbReference type="SAM" id="SignalP"/>
    </source>
</evidence>
<protein>
    <submittedName>
        <fullName evidence="2">Dienelactone hydrolase</fullName>
    </submittedName>
</protein>
<dbReference type="InterPro" id="IPR029058">
    <property type="entry name" value="AB_hydrolase_fold"/>
</dbReference>
<keyword evidence="2" id="KW-0378">Hydrolase</keyword>
<dbReference type="GO" id="GO:0016787">
    <property type="term" value="F:hydrolase activity"/>
    <property type="evidence" value="ECO:0007669"/>
    <property type="project" value="UniProtKB-KW"/>
</dbReference>
<reference evidence="2 3" key="1">
    <citation type="submission" date="2024-06" db="EMBL/GenBank/DDBJ databases">
        <title>Sorghum-associated microbial communities from plants grown in Nebraska, USA.</title>
        <authorList>
            <person name="Schachtman D."/>
        </authorList>
    </citation>
    <scope>NUCLEOTIDE SEQUENCE [LARGE SCALE GENOMIC DNA]</scope>
    <source>
        <strain evidence="2 3">2814</strain>
    </source>
</reference>
<keyword evidence="3" id="KW-1185">Reference proteome</keyword>
<dbReference type="RefSeq" id="WP_354089649.1">
    <property type="nucleotide sequence ID" value="NZ_JBEPTF010000003.1"/>
</dbReference>
<keyword evidence="1" id="KW-0732">Signal</keyword>
<dbReference type="Gene3D" id="3.40.50.1820">
    <property type="entry name" value="alpha/beta hydrolase"/>
    <property type="match status" value="1"/>
</dbReference>
<organism evidence="2 3">
    <name type="scientific">Brevundimonas faecalis</name>
    <dbReference type="NCBI Taxonomy" id="947378"/>
    <lineage>
        <taxon>Bacteria</taxon>
        <taxon>Pseudomonadati</taxon>
        <taxon>Pseudomonadota</taxon>
        <taxon>Alphaproteobacteria</taxon>
        <taxon>Caulobacterales</taxon>
        <taxon>Caulobacteraceae</taxon>
        <taxon>Brevundimonas</taxon>
    </lineage>
</organism>
<dbReference type="Proteomes" id="UP001549313">
    <property type="component" value="Unassembled WGS sequence"/>
</dbReference>
<proteinExistence type="predicted"/>
<feature type="signal peptide" evidence="1">
    <location>
        <begin position="1"/>
        <end position="18"/>
    </location>
</feature>
<dbReference type="EMBL" id="JBEPTF010000003">
    <property type="protein sequence ID" value="MET4684696.1"/>
    <property type="molecule type" value="Genomic_DNA"/>
</dbReference>
<accession>A0ABV2RDN6</accession>
<comment type="caution">
    <text evidence="2">The sequence shown here is derived from an EMBL/GenBank/DDBJ whole genome shotgun (WGS) entry which is preliminary data.</text>
</comment>
<evidence type="ECO:0000313" key="3">
    <source>
        <dbReference type="Proteomes" id="UP001549313"/>
    </source>
</evidence>
<dbReference type="SUPFAM" id="SSF53474">
    <property type="entry name" value="alpha/beta-Hydrolases"/>
    <property type="match status" value="1"/>
</dbReference>
<name>A0ABV2RDN6_9CAUL</name>
<evidence type="ECO:0000313" key="2">
    <source>
        <dbReference type="EMBL" id="MET4684696.1"/>
    </source>
</evidence>
<feature type="chain" id="PRO_5047026073" evidence="1">
    <location>
        <begin position="19"/>
        <end position="338"/>
    </location>
</feature>
<sequence length="338" mass="36665">MRAVLATIAMLIVGPAMAQDAVSPTQFDNHVAHDSAFGDIAWHIDNVNPGAKGPLVVWLPGSGAYPHFQNFSDGGRGVSFPRELLAFRDRAHFLLIDKPGLPFVADMVFDEATGRPIQLDSPAYRAGLSRDNLVARTALAISAARETLGDRIDRVVVIGGSEGAQYVFAVAGLAHADKAVGWGGLALPQYYDFIIDQRLRAERGEISRAEAQASVENIFTDIKAIQADPLSLDRRFIGEANRRWSGFGPHAAVDDMLALDIPLLLVQGGDDPKAPIINTDFAMVAFLSQGRTNLDYWVYPDADHGFRAPDPNNPGKKISIAGEIWNRVWARVMAEPAS</sequence>
<gene>
    <name evidence="2" type="ORF">ABIE19_002633</name>
</gene>